<dbReference type="SUPFAM" id="SSF51011">
    <property type="entry name" value="Glycosyl hydrolase domain"/>
    <property type="match status" value="1"/>
</dbReference>
<keyword evidence="7" id="KW-1185">Reference proteome</keyword>
<name>A0ABV6LQP0_9BACI</name>
<dbReference type="PANTHER" id="PTHR38784:SF1">
    <property type="entry name" value="SUCROSE PHOSPHORYLASE"/>
    <property type="match status" value="1"/>
</dbReference>
<dbReference type="InterPro" id="IPR055218">
    <property type="entry name" value="Amylosucrase_C"/>
</dbReference>
<dbReference type="Gene3D" id="3.20.20.80">
    <property type="entry name" value="Glycosidases"/>
    <property type="match status" value="1"/>
</dbReference>
<protein>
    <recommendedName>
        <fullName evidence="4">Sucrose phosphorylase</fullName>
        <ecNumber evidence="4">2.4.1.7</ecNumber>
    </recommendedName>
    <alternativeName>
        <fullName evidence="4">Sucrose glucosyltransferase</fullName>
    </alternativeName>
</protein>
<evidence type="ECO:0000256" key="4">
    <source>
        <dbReference type="PIRNR" id="PIRNR003059"/>
    </source>
</evidence>
<reference evidence="6 7" key="1">
    <citation type="submission" date="2024-09" db="EMBL/GenBank/DDBJ databases">
        <authorList>
            <person name="Sun Q."/>
            <person name="Mori K."/>
        </authorList>
    </citation>
    <scope>NUCLEOTIDE SEQUENCE [LARGE SCALE GENOMIC DNA]</scope>
    <source>
        <strain evidence="6 7">NCAIM B.02529</strain>
    </source>
</reference>
<dbReference type="InterPro" id="IPR045857">
    <property type="entry name" value="O16G_dom_2"/>
</dbReference>
<evidence type="ECO:0000313" key="6">
    <source>
        <dbReference type="EMBL" id="MFC0524722.1"/>
    </source>
</evidence>
<accession>A0ABV6LQP0</accession>
<proteinExistence type="inferred from homology"/>
<dbReference type="CDD" id="cd11356">
    <property type="entry name" value="AmyAc_Sucrose_phosphorylase-like_1"/>
    <property type="match status" value="1"/>
</dbReference>
<dbReference type="PANTHER" id="PTHR38784">
    <property type="entry name" value="SUCROSE PHOSPHORYLASE"/>
    <property type="match status" value="1"/>
</dbReference>
<dbReference type="EMBL" id="JBHLTP010000011">
    <property type="protein sequence ID" value="MFC0524722.1"/>
    <property type="molecule type" value="Genomic_DNA"/>
</dbReference>
<dbReference type="InterPro" id="IPR033746">
    <property type="entry name" value="GGa_phosphorylase"/>
</dbReference>
<dbReference type="Gene3D" id="3.90.400.10">
    <property type="entry name" value="Oligo-1,6-glucosidase, Domain 2"/>
    <property type="match status" value="1"/>
</dbReference>
<dbReference type="PIRSF" id="PIRSF003059">
    <property type="entry name" value="Sucrose_phosphorylase"/>
    <property type="match status" value="1"/>
</dbReference>
<dbReference type="Pfam" id="PF22582">
    <property type="entry name" value="Amylosucrase_C-like"/>
    <property type="match status" value="1"/>
</dbReference>
<dbReference type="Proteomes" id="UP001589836">
    <property type="component" value="Unassembled WGS sequence"/>
</dbReference>
<dbReference type="InterPro" id="IPR017853">
    <property type="entry name" value="GH"/>
</dbReference>
<feature type="domain" description="Glycosyl hydrolase family 13 catalytic" evidence="5">
    <location>
        <begin position="50"/>
        <end position="481"/>
    </location>
</feature>
<organism evidence="6 7">
    <name type="scientific">Pontibacillus salicampi</name>
    <dbReference type="NCBI Taxonomy" id="1449801"/>
    <lineage>
        <taxon>Bacteria</taxon>
        <taxon>Bacillati</taxon>
        <taxon>Bacillota</taxon>
        <taxon>Bacilli</taxon>
        <taxon>Bacillales</taxon>
        <taxon>Bacillaceae</taxon>
        <taxon>Pontibacillus</taxon>
    </lineage>
</organism>
<dbReference type="EC" id="2.4.1.7" evidence="4"/>
<dbReference type="InterPro" id="IPR016377">
    <property type="entry name" value="Sucrose_GGa_phosphorylase-rel"/>
</dbReference>
<dbReference type="InterPro" id="IPR013780">
    <property type="entry name" value="Glyco_hydro_b"/>
</dbReference>
<evidence type="ECO:0000256" key="3">
    <source>
        <dbReference type="ARBA" id="ARBA00022679"/>
    </source>
</evidence>
<dbReference type="Gene3D" id="2.60.40.1180">
    <property type="entry name" value="Golgi alpha-mannosidase II"/>
    <property type="match status" value="1"/>
</dbReference>
<dbReference type="Pfam" id="PF00128">
    <property type="entry name" value="Alpha-amylase"/>
    <property type="match status" value="1"/>
</dbReference>
<evidence type="ECO:0000256" key="1">
    <source>
        <dbReference type="ARBA" id="ARBA00008452"/>
    </source>
</evidence>
<comment type="caution">
    <text evidence="6">The sequence shown here is derived from an EMBL/GenBank/DDBJ whole genome shotgun (WGS) entry which is preliminary data.</text>
</comment>
<comment type="similarity">
    <text evidence="1 4">Belongs to the glycosyl hydrolase 13 family. Sucrose phosphorylase subfamily.</text>
</comment>
<evidence type="ECO:0000313" key="7">
    <source>
        <dbReference type="Proteomes" id="UP001589836"/>
    </source>
</evidence>
<dbReference type="SMART" id="SM00642">
    <property type="entry name" value="Aamy"/>
    <property type="match status" value="1"/>
</dbReference>
<evidence type="ECO:0000259" key="5">
    <source>
        <dbReference type="SMART" id="SM00642"/>
    </source>
</evidence>
<keyword evidence="2 4" id="KW-0328">Glycosyltransferase</keyword>
<gene>
    <name evidence="6" type="ORF">ACFFGV_14185</name>
</gene>
<sequence>MSNQALIQANLHFVYGEEKGNRIIKSIEEMIDTYTQQIQPQSKRWVDEEDVMLITYGDSIKSGQAHPLQDLKEFLEAHVGNTINSVHLLPFYPFTSDDGFSVQDYLAVNPEVGTWEDVESLSNSYDLMFDAVINHISSKSEWFTEYLKGNEAYQDYFVEADPEADYSSIVRPRALPLLTKVDHVDGEKHVWTTFSEDQIDLNYESEALFLHVLDILAQYVAKGARYLRLDAIGFLWKRLNTTSIHLEETHRLVQVMRSVLEEIAPGTIIITETNVPHKENISYFGDGSNEAHMVYQFPLPPLTLHALMKGNARHLTEWADSLEPTTSHTSFFNFLASHDGVGLRPVEGILSSEEVNQMVDQVKENGGLVSYKANGDGTESPYELNINYFSALAKDQDTMEQNINRFLAAQTILLSVQGVPGIYIHSLLGSFNDLEGVEATGRNRSINREKLNRSELEKELTTEGTVRHRMFHTFLNRIDRRKQETAFHPNADQEVLVLDERLFSIVRTNRTTGEKILVLINVSEETVRVKEEAVTDYLNTNHATDILSGSAVTLTEDDITIQPYQALWLKEV</sequence>
<dbReference type="SUPFAM" id="SSF51445">
    <property type="entry name" value="(Trans)glycosidases"/>
    <property type="match status" value="1"/>
</dbReference>
<keyword evidence="3 4" id="KW-0808">Transferase</keyword>
<evidence type="ECO:0000256" key="2">
    <source>
        <dbReference type="ARBA" id="ARBA00022676"/>
    </source>
</evidence>
<comment type="catalytic activity">
    <reaction evidence="4">
        <text>sucrose + phosphate = D-fructose + alpha-D-glucose 1-phosphate</text>
        <dbReference type="Rhea" id="RHEA:24048"/>
        <dbReference type="ChEBI" id="CHEBI:17992"/>
        <dbReference type="ChEBI" id="CHEBI:37721"/>
        <dbReference type="ChEBI" id="CHEBI:43474"/>
        <dbReference type="ChEBI" id="CHEBI:58601"/>
        <dbReference type="EC" id="2.4.1.7"/>
    </reaction>
</comment>
<dbReference type="GO" id="GO:0016757">
    <property type="term" value="F:glycosyltransferase activity"/>
    <property type="evidence" value="ECO:0007669"/>
    <property type="project" value="UniProtKB-KW"/>
</dbReference>
<dbReference type="InterPro" id="IPR006047">
    <property type="entry name" value="GH13_cat_dom"/>
</dbReference>
<dbReference type="RefSeq" id="WP_377348996.1">
    <property type="nucleotide sequence ID" value="NZ_JBHLTP010000011.1"/>
</dbReference>